<evidence type="ECO:0000256" key="1">
    <source>
        <dbReference type="ARBA" id="ARBA00023125"/>
    </source>
</evidence>
<evidence type="ECO:0000259" key="5">
    <source>
        <dbReference type="SMART" id="SM00355"/>
    </source>
</evidence>
<proteinExistence type="predicted"/>
<evidence type="ECO:0000256" key="3">
    <source>
        <dbReference type="ARBA" id="ARBA00023242"/>
    </source>
</evidence>
<feature type="domain" description="C2H2-type" evidence="5">
    <location>
        <begin position="514"/>
        <end position="536"/>
    </location>
</feature>
<comment type="caution">
    <text evidence="6">The sequence shown here is derived from an EMBL/GenBank/DDBJ whole genome shotgun (WGS) entry which is preliminary data.</text>
</comment>
<organism evidence="6 7">
    <name type="scientific">Alternaria tenuissima</name>
    <dbReference type="NCBI Taxonomy" id="119927"/>
    <lineage>
        <taxon>Eukaryota</taxon>
        <taxon>Fungi</taxon>
        <taxon>Dikarya</taxon>
        <taxon>Ascomycota</taxon>
        <taxon>Pezizomycotina</taxon>
        <taxon>Dothideomycetes</taxon>
        <taxon>Pleosporomycetidae</taxon>
        <taxon>Pleosporales</taxon>
        <taxon>Pleosporineae</taxon>
        <taxon>Pleosporaceae</taxon>
        <taxon>Alternaria</taxon>
        <taxon>Alternaria sect. Alternaria</taxon>
        <taxon>Alternaria alternata complex</taxon>
    </lineage>
</organism>
<gene>
    <name evidence="6" type="ORF">AA0119_g11666</name>
</gene>
<dbReference type="InterPro" id="IPR008422">
    <property type="entry name" value="KN_HD"/>
</dbReference>
<dbReference type="SMART" id="SM00355">
    <property type="entry name" value="ZnF_C2H2"/>
    <property type="match status" value="2"/>
</dbReference>
<accession>A0ABY0FTK5</accession>
<feature type="region of interest" description="Disordered" evidence="4">
    <location>
        <begin position="324"/>
        <end position="364"/>
    </location>
</feature>
<evidence type="ECO:0000256" key="4">
    <source>
        <dbReference type="SAM" id="MobiDB-lite"/>
    </source>
</evidence>
<feature type="domain" description="C2H2-type" evidence="5">
    <location>
        <begin position="391"/>
        <end position="415"/>
    </location>
</feature>
<dbReference type="SUPFAM" id="SSF46689">
    <property type="entry name" value="Homeodomain-like"/>
    <property type="match status" value="1"/>
</dbReference>
<evidence type="ECO:0000256" key="2">
    <source>
        <dbReference type="ARBA" id="ARBA00023155"/>
    </source>
</evidence>
<feature type="compositionally biased region" description="Polar residues" evidence="4">
    <location>
        <begin position="329"/>
        <end position="348"/>
    </location>
</feature>
<name>A0ABY0FTK5_9PLEO</name>
<reference evidence="7" key="1">
    <citation type="journal article" date="2019" name="bioRxiv">
        <title>Genomics, evolutionary history and diagnostics of the Alternaria alternata species group including apple and Asian pear pathotypes.</title>
        <authorList>
            <person name="Armitage A.D."/>
            <person name="Cockerton H.M."/>
            <person name="Sreenivasaprasad S."/>
            <person name="Woodhall J.W."/>
            <person name="Lane C.R."/>
            <person name="Harrison R.J."/>
            <person name="Clarkson J.P."/>
        </authorList>
    </citation>
    <scope>NUCLEOTIDE SEQUENCE [LARGE SCALE GENOMIC DNA]</scope>
    <source>
        <strain evidence="7">FERA 635</strain>
    </source>
</reference>
<keyword evidence="2" id="KW-0371">Homeobox</keyword>
<dbReference type="Gene3D" id="1.10.10.60">
    <property type="entry name" value="Homeodomain-like"/>
    <property type="match status" value="1"/>
</dbReference>
<protein>
    <recommendedName>
        <fullName evidence="5">C2H2-type domain-containing protein</fullName>
    </recommendedName>
</protein>
<evidence type="ECO:0000313" key="7">
    <source>
        <dbReference type="Proteomes" id="UP000293195"/>
    </source>
</evidence>
<dbReference type="Pfam" id="PF05920">
    <property type="entry name" value="Homeobox_KN"/>
    <property type="match status" value="1"/>
</dbReference>
<dbReference type="Proteomes" id="UP000293195">
    <property type="component" value="Unassembled WGS sequence"/>
</dbReference>
<keyword evidence="1" id="KW-0238">DNA-binding</keyword>
<sequence length="558" mass="62865">MDPRPPMGDRHTKVSNACLDALQGLPRTFRSCSYDESFSEVIYSSGTDEINQRLSQNRVDPEADETHSYSNSFCLSHAIVEHIPDLFVNLDDEQLVRNYACPSDTINGPAWSTAYVDALACTSTTLRTRDNAVIYPEEPISTRDTSYVEQASNLSIEFVVCDTQADAISYSCTEPNDLTLWDEHAQPLQPHYVTLSDLDVTRSQTEYGDMQDIEWYPDDDCPLVDSYSTPATQIRSEVDSDLPLGAPLCGRSQTAETVPGSQNSKTKCSQKDLDPIKKWLYDHPHNPYPTTKEKAELAAAAGITALQLRRRLINLKGRDRHVLDRLCSGSPTTNRASSAPQGQSTLRTADTPGRKGKRRYRSRASSAVGDALAMHVAETPSDNIVQPTNKYHCTQCESKSFKDSYSWRRHETGVHHFGGTRWYCMLNNQHIMAGGKCVFCSDIVDDMSHFNQHNVQICMGKDKDARIFYRKDGLKQHVISAHLHSANDYTKRGFEPSKTWSETEDRYSPDPEGLWCGFCQLSFETTAMRMDHVEQHFEDGFQMITWVGRLDAHQTTLA</sequence>
<keyword evidence="7" id="KW-1185">Reference proteome</keyword>
<dbReference type="InterPro" id="IPR013087">
    <property type="entry name" value="Znf_C2H2_type"/>
</dbReference>
<keyword evidence="3" id="KW-0539">Nucleus</keyword>
<evidence type="ECO:0000313" key="6">
    <source>
        <dbReference type="EMBL" id="RYN89101.1"/>
    </source>
</evidence>
<dbReference type="EMBL" id="PDXF01000092">
    <property type="protein sequence ID" value="RYN89101.1"/>
    <property type="molecule type" value="Genomic_DNA"/>
</dbReference>
<dbReference type="InterPro" id="IPR009057">
    <property type="entry name" value="Homeodomain-like_sf"/>
</dbReference>